<evidence type="ECO:0000313" key="3">
    <source>
        <dbReference type="Proteomes" id="UP001430356"/>
    </source>
</evidence>
<gene>
    <name evidence="2" type="ORF">NESM_000664000</name>
</gene>
<evidence type="ECO:0000256" key="1">
    <source>
        <dbReference type="SAM" id="MobiDB-lite"/>
    </source>
</evidence>
<keyword evidence="3" id="KW-1185">Reference proteome</keyword>
<dbReference type="AlphaFoldDB" id="A0AAW0EVM1"/>
<sequence>MWPVKCCGDVPAVRRFFLDELVDNPAALEEVVSSCLGASVVQALIGVIINAMELKQVEERPDRRHHPPAHTRRPPTGPPRADQTATAACAACAGRECGLPVDRTTAALSTPSSCVRSAAVSTALPCSDRAASTTRPAHVVRNSSTSVLAGTGGLPHARPRAPPLRHTAGIAYERKERRE</sequence>
<proteinExistence type="predicted"/>
<accession>A0AAW0EVM1</accession>
<name>A0AAW0EVM1_9TRYP</name>
<feature type="compositionally biased region" description="Basic residues" evidence="1">
    <location>
        <begin position="63"/>
        <end position="73"/>
    </location>
</feature>
<comment type="caution">
    <text evidence="2">The sequence shown here is derived from an EMBL/GenBank/DDBJ whole genome shotgun (WGS) entry which is preliminary data.</text>
</comment>
<evidence type="ECO:0000313" key="2">
    <source>
        <dbReference type="EMBL" id="KAK7197186.1"/>
    </source>
</evidence>
<dbReference type="Proteomes" id="UP001430356">
    <property type="component" value="Unassembled WGS sequence"/>
</dbReference>
<feature type="region of interest" description="Disordered" evidence="1">
    <location>
        <begin position="146"/>
        <end position="179"/>
    </location>
</feature>
<feature type="region of interest" description="Disordered" evidence="1">
    <location>
        <begin position="58"/>
        <end position="83"/>
    </location>
</feature>
<protein>
    <submittedName>
        <fullName evidence="2">Uncharacterized protein</fullName>
    </submittedName>
</protein>
<organism evidence="2 3">
    <name type="scientific">Novymonas esmeraldas</name>
    <dbReference type="NCBI Taxonomy" id="1808958"/>
    <lineage>
        <taxon>Eukaryota</taxon>
        <taxon>Discoba</taxon>
        <taxon>Euglenozoa</taxon>
        <taxon>Kinetoplastea</taxon>
        <taxon>Metakinetoplastina</taxon>
        <taxon>Trypanosomatida</taxon>
        <taxon>Trypanosomatidae</taxon>
        <taxon>Novymonas</taxon>
    </lineage>
</organism>
<reference evidence="2 3" key="1">
    <citation type="journal article" date="2021" name="MBio">
        <title>A New Model Trypanosomatid, Novymonas esmeraldas: Genomic Perception of Its 'Candidatus Pandoraea novymonadis' Endosymbiont.</title>
        <authorList>
            <person name="Zakharova A."/>
            <person name="Saura A."/>
            <person name="Butenko A."/>
            <person name="Podesvova L."/>
            <person name="Warmusova S."/>
            <person name="Kostygov A.Y."/>
            <person name="Nenarokova A."/>
            <person name="Lukes J."/>
            <person name="Opperdoes F.R."/>
            <person name="Yurchenko V."/>
        </authorList>
    </citation>
    <scope>NUCLEOTIDE SEQUENCE [LARGE SCALE GENOMIC DNA]</scope>
    <source>
        <strain evidence="2 3">E262AT.01</strain>
    </source>
</reference>
<dbReference type="EMBL" id="JAECZO010000098">
    <property type="protein sequence ID" value="KAK7197186.1"/>
    <property type="molecule type" value="Genomic_DNA"/>
</dbReference>